<protein>
    <submittedName>
        <fullName evidence="3">Oxidoreductase</fullName>
    </submittedName>
</protein>
<evidence type="ECO:0000313" key="1">
    <source>
        <dbReference type="EMBL" id="VDL92852.1"/>
    </source>
</evidence>
<dbReference type="Proteomes" id="UP000275846">
    <property type="component" value="Unassembled WGS sequence"/>
</dbReference>
<reference evidence="1 2" key="2">
    <citation type="submission" date="2018-11" db="EMBL/GenBank/DDBJ databases">
        <authorList>
            <consortium name="Pathogen Informatics"/>
        </authorList>
    </citation>
    <scope>NUCLEOTIDE SEQUENCE [LARGE SCALE GENOMIC DNA]</scope>
    <source>
        <strain evidence="1 2">NST_G2</strain>
    </source>
</reference>
<sequence length="77" mass="7919">MHFGSRGVTRAASHTGGRNIVVASAEGGIGGGTVVIMAGPGCFKHPMSRDRSGSGKLNCTRCVRDPDESIRSCQESG</sequence>
<dbReference type="WBParaSite" id="SSLN_0000667301-mRNA-1">
    <property type="protein sequence ID" value="SSLN_0000667301-mRNA-1"/>
    <property type="gene ID" value="SSLN_0000667301"/>
</dbReference>
<evidence type="ECO:0000313" key="2">
    <source>
        <dbReference type="Proteomes" id="UP000275846"/>
    </source>
</evidence>
<accession>A0A183SQG9</accession>
<gene>
    <name evidence="1" type="ORF">SSLN_LOCUS6467</name>
</gene>
<proteinExistence type="predicted"/>
<name>A0A183SQG9_SCHSO</name>
<evidence type="ECO:0000313" key="3">
    <source>
        <dbReference type="WBParaSite" id="SSLN_0000667301-mRNA-1"/>
    </source>
</evidence>
<organism evidence="3">
    <name type="scientific">Schistocephalus solidus</name>
    <name type="common">Tapeworm</name>
    <dbReference type="NCBI Taxonomy" id="70667"/>
    <lineage>
        <taxon>Eukaryota</taxon>
        <taxon>Metazoa</taxon>
        <taxon>Spiralia</taxon>
        <taxon>Lophotrochozoa</taxon>
        <taxon>Platyhelminthes</taxon>
        <taxon>Cestoda</taxon>
        <taxon>Eucestoda</taxon>
        <taxon>Diphyllobothriidea</taxon>
        <taxon>Diphyllobothriidae</taxon>
        <taxon>Schistocephalus</taxon>
    </lineage>
</organism>
<dbReference type="AlphaFoldDB" id="A0A183SQG9"/>
<dbReference type="EMBL" id="UYSU01033703">
    <property type="protein sequence ID" value="VDL92852.1"/>
    <property type="molecule type" value="Genomic_DNA"/>
</dbReference>
<reference evidence="3" key="1">
    <citation type="submission" date="2016-06" db="UniProtKB">
        <authorList>
            <consortium name="WormBaseParasite"/>
        </authorList>
    </citation>
    <scope>IDENTIFICATION</scope>
</reference>
<keyword evidence="2" id="KW-1185">Reference proteome</keyword>